<keyword evidence="2" id="KW-1185">Reference proteome</keyword>
<accession>A0ACB7T5K4</accession>
<name>A0ACB7T5K4_HYAAI</name>
<evidence type="ECO:0000313" key="2">
    <source>
        <dbReference type="Proteomes" id="UP000821845"/>
    </source>
</evidence>
<gene>
    <name evidence="1" type="ORF">HPB50_004645</name>
</gene>
<dbReference type="EMBL" id="CM023491">
    <property type="protein sequence ID" value="KAH6940672.1"/>
    <property type="molecule type" value="Genomic_DNA"/>
</dbReference>
<comment type="caution">
    <text evidence="1">The sequence shown here is derived from an EMBL/GenBank/DDBJ whole genome shotgun (WGS) entry which is preliminary data.</text>
</comment>
<proteinExistence type="predicted"/>
<protein>
    <submittedName>
        <fullName evidence="1">Uncharacterized protein</fullName>
    </submittedName>
</protein>
<evidence type="ECO:0000313" key="1">
    <source>
        <dbReference type="EMBL" id="KAH6940672.1"/>
    </source>
</evidence>
<dbReference type="Proteomes" id="UP000821845">
    <property type="component" value="Chromosome 11"/>
</dbReference>
<sequence length="553" mass="63719">MNAAPWKFRRKTRRSIMNSTLLLVIFSIGVSQAFSLERNKEKIRADEIKRSLNEKVNPCHDFYEFVCGGWKKEHPLTKESSNYGVFRMLDDQLNAELKTILSKGVHSGSKRQTVEDKARIAYQSCASNGNPGEKDIHFLKRLMAEKGLEEWPLVKGGSLTQSPRTASKENYRTRSSAKSMATHLTEPQTMLTTVRATESVRLMTESVYPEWNELTVRPRNSPNERITMYPDFRYMLLKTGMSALFELGIARDPKKPSSHIIRLDQISFPLLGRNELMHPENKRNKASVRAYKTLIATALAIMKPSLQKKNVKVLADQIFAFERELAKRTAPKEDRNDEWKIENRTTIKALESAFPGLPLLDLLNKEFLTVNITLTENEVVSIFAMPYYASTTKLLHTTDPYTLYNYIGWRAMQKWASFASRSFREAEEAFKNVAFGYKTGTSLWKTCVRLLRTHMTEIMGRLYVTQKATPKDEKNLGELNPRDPFLKIYCEISEHDRRRSLLDLRRPYNREQKSVNLGSIGFVIGHELIHGFDDCGGWPSYRIQDLNPTQLNR</sequence>
<organism evidence="1 2">
    <name type="scientific">Hyalomma asiaticum</name>
    <name type="common">Tick</name>
    <dbReference type="NCBI Taxonomy" id="266040"/>
    <lineage>
        <taxon>Eukaryota</taxon>
        <taxon>Metazoa</taxon>
        <taxon>Ecdysozoa</taxon>
        <taxon>Arthropoda</taxon>
        <taxon>Chelicerata</taxon>
        <taxon>Arachnida</taxon>
        <taxon>Acari</taxon>
        <taxon>Parasitiformes</taxon>
        <taxon>Ixodida</taxon>
        <taxon>Ixodoidea</taxon>
        <taxon>Ixodidae</taxon>
        <taxon>Hyalomminae</taxon>
        <taxon>Hyalomma</taxon>
    </lineage>
</organism>
<reference evidence="1" key="1">
    <citation type="submission" date="2020-05" db="EMBL/GenBank/DDBJ databases">
        <title>Large-scale comparative analyses of tick genomes elucidate their genetic diversity and vector capacities.</title>
        <authorList>
            <person name="Jia N."/>
            <person name="Wang J."/>
            <person name="Shi W."/>
            <person name="Du L."/>
            <person name="Sun Y."/>
            <person name="Zhan W."/>
            <person name="Jiang J."/>
            <person name="Wang Q."/>
            <person name="Zhang B."/>
            <person name="Ji P."/>
            <person name="Sakyi L.B."/>
            <person name="Cui X."/>
            <person name="Yuan T."/>
            <person name="Jiang B."/>
            <person name="Yang W."/>
            <person name="Lam T.T.-Y."/>
            <person name="Chang Q."/>
            <person name="Ding S."/>
            <person name="Wang X."/>
            <person name="Zhu J."/>
            <person name="Ruan X."/>
            <person name="Zhao L."/>
            <person name="Wei J."/>
            <person name="Que T."/>
            <person name="Du C."/>
            <person name="Cheng J."/>
            <person name="Dai P."/>
            <person name="Han X."/>
            <person name="Huang E."/>
            <person name="Gao Y."/>
            <person name="Liu J."/>
            <person name="Shao H."/>
            <person name="Ye R."/>
            <person name="Li L."/>
            <person name="Wei W."/>
            <person name="Wang X."/>
            <person name="Wang C."/>
            <person name="Yang T."/>
            <person name="Huo Q."/>
            <person name="Li W."/>
            <person name="Guo W."/>
            <person name="Chen H."/>
            <person name="Zhou L."/>
            <person name="Ni X."/>
            <person name="Tian J."/>
            <person name="Zhou Y."/>
            <person name="Sheng Y."/>
            <person name="Liu T."/>
            <person name="Pan Y."/>
            <person name="Xia L."/>
            <person name="Li J."/>
            <person name="Zhao F."/>
            <person name="Cao W."/>
        </authorList>
    </citation>
    <scope>NUCLEOTIDE SEQUENCE</scope>
    <source>
        <strain evidence="1">Hyas-2018</strain>
    </source>
</reference>